<dbReference type="KEGG" id="bana:BARAN1_0352"/>
<evidence type="ECO:0000256" key="7">
    <source>
        <dbReference type="ARBA" id="ARBA00022842"/>
    </source>
</evidence>
<keyword evidence="7" id="KW-0460">Magnesium</keyword>
<keyword evidence="6" id="KW-0378">Hydrolase</keyword>
<evidence type="ECO:0000256" key="4">
    <source>
        <dbReference type="ARBA" id="ARBA00022605"/>
    </source>
</evidence>
<dbReference type="SUPFAM" id="SSF56784">
    <property type="entry name" value="HAD-like"/>
    <property type="match status" value="1"/>
</dbReference>
<evidence type="ECO:0000256" key="10">
    <source>
        <dbReference type="ARBA" id="ARBA00048523"/>
    </source>
</evidence>
<dbReference type="Proteomes" id="UP000249818">
    <property type="component" value="Chromosome BARAN1"/>
</dbReference>
<dbReference type="PRINTS" id="PR00413">
    <property type="entry name" value="HADHALOGNASE"/>
</dbReference>
<dbReference type="OrthoDB" id="9797743at2"/>
<evidence type="ECO:0000313" key="11">
    <source>
        <dbReference type="EMBL" id="SQD92377.1"/>
    </source>
</evidence>
<dbReference type="GO" id="GO:0036424">
    <property type="term" value="F:L-phosphoserine phosphatase activity"/>
    <property type="evidence" value="ECO:0007669"/>
    <property type="project" value="TreeGrafter"/>
</dbReference>
<evidence type="ECO:0000256" key="8">
    <source>
        <dbReference type="ARBA" id="ARBA00023299"/>
    </source>
</evidence>
<dbReference type="InterPro" id="IPR050582">
    <property type="entry name" value="HAD-like_SerB"/>
</dbReference>
<dbReference type="PANTHER" id="PTHR43344:SF2">
    <property type="entry name" value="PHOSPHOSERINE PHOSPHATASE"/>
    <property type="match status" value="1"/>
</dbReference>
<dbReference type="GO" id="GO:0000287">
    <property type="term" value="F:magnesium ion binding"/>
    <property type="evidence" value="ECO:0007669"/>
    <property type="project" value="TreeGrafter"/>
</dbReference>
<sequence>MIRTVLFDLDGTLVRYHGVAFESSWGALGVAAGVGELWDDLLARYRGRLDEYPDWVRENASLLRGVPLARVEEALFPPPYAPGVREAVAELKEAGYVLGIVSSGVSLVADRVREELGLAFAIANELLVADGRFTGEAVVRVGLGEKRAVVEQVARQRGLSLGEVAFVGDHLNDIPVFAAVGYAIAYAPKEPEVARAAHAVVDHFRSIPELVRAAS</sequence>
<dbReference type="Pfam" id="PF12710">
    <property type="entry name" value="HAD"/>
    <property type="match status" value="1"/>
</dbReference>
<protein>
    <recommendedName>
        <fullName evidence="3">phosphoserine phosphatase</fullName>
        <ecNumber evidence="3">3.1.3.3</ecNumber>
    </recommendedName>
</protein>
<dbReference type="PANTHER" id="PTHR43344">
    <property type="entry name" value="PHOSPHOSERINE PHOSPHATASE"/>
    <property type="match status" value="1"/>
</dbReference>
<evidence type="ECO:0000313" key="12">
    <source>
        <dbReference type="Proteomes" id="UP000249818"/>
    </source>
</evidence>
<evidence type="ECO:0000256" key="5">
    <source>
        <dbReference type="ARBA" id="ARBA00022723"/>
    </source>
</evidence>
<evidence type="ECO:0000256" key="6">
    <source>
        <dbReference type="ARBA" id="ARBA00022801"/>
    </source>
</evidence>
<evidence type="ECO:0000256" key="9">
    <source>
        <dbReference type="ARBA" id="ARBA00048138"/>
    </source>
</evidence>
<dbReference type="EC" id="3.1.3.3" evidence="3"/>
<gene>
    <name evidence="11" type="ORF">BARAN1_0352</name>
</gene>
<reference evidence="12" key="1">
    <citation type="submission" date="2018-05" db="EMBL/GenBank/DDBJ databases">
        <authorList>
            <person name="Hao L."/>
        </authorList>
    </citation>
    <scope>NUCLEOTIDE SEQUENCE [LARGE SCALE GENOMIC DNA]</scope>
</reference>
<comment type="catalytic activity">
    <reaction evidence="9">
        <text>O-phospho-L-serine + H2O = L-serine + phosphate</text>
        <dbReference type="Rhea" id="RHEA:21208"/>
        <dbReference type="ChEBI" id="CHEBI:15377"/>
        <dbReference type="ChEBI" id="CHEBI:33384"/>
        <dbReference type="ChEBI" id="CHEBI:43474"/>
        <dbReference type="ChEBI" id="CHEBI:57524"/>
        <dbReference type="EC" id="3.1.3.3"/>
    </reaction>
</comment>
<dbReference type="SFLD" id="SFLDS00003">
    <property type="entry name" value="Haloacid_Dehalogenase"/>
    <property type="match status" value="1"/>
</dbReference>
<keyword evidence="5" id="KW-0479">Metal-binding</keyword>
<name>A0A2X3K537_9BACT</name>
<organism evidence="11 12">
    <name type="scientific">Candidatus Bipolaricaulis anaerobius</name>
    <dbReference type="NCBI Taxonomy" id="2026885"/>
    <lineage>
        <taxon>Bacteria</taxon>
        <taxon>Candidatus Bipolaricaulota</taxon>
        <taxon>Candidatus Bipolaricaulia</taxon>
        <taxon>Candidatus Bipolaricaulales</taxon>
        <taxon>Candidatus Bipolaricaulaceae</taxon>
        <taxon>Candidatus Bipolaricaulis</taxon>
    </lineage>
</organism>
<comment type="catalytic activity">
    <reaction evidence="10">
        <text>O-phospho-D-serine + H2O = D-serine + phosphate</text>
        <dbReference type="Rhea" id="RHEA:24873"/>
        <dbReference type="ChEBI" id="CHEBI:15377"/>
        <dbReference type="ChEBI" id="CHEBI:35247"/>
        <dbReference type="ChEBI" id="CHEBI:43474"/>
        <dbReference type="ChEBI" id="CHEBI:58680"/>
        <dbReference type="EC" id="3.1.3.3"/>
    </reaction>
</comment>
<dbReference type="NCBIfam" id="TIGR01488">
    <property type="entry name" value="HAD-SF-IB"/>
    <property type="match status" value="1"/>
</dbReference>
<keyword evidence="4" id="KW-0028">Amino-acid biosynthesis</keyword>
<comment type="cofactor">
    <cofactor evidence="1">
        <name>Mg(2+)</name>
        <dbReference type="ChEBI" id="CHEBI:18420"/>
    </cofactor>
</comment>
<dbReference type="InterPro" id="IPR023214">
    <property type="entry name" value="HAD_sf"/>
</dbReference>
<dbReference type="GO" id="GO:0006564">
    <property type="term" value="P:L-serine biosynthetic process"/>
    <property type="evidence" value="ECO:0007669"/>
    <property type="project" value="UniProtKB-KW"/>
</dbReference>
<evidence type="ECO:0000256" key="2">
    <source>
        <dbReference type="ARBA" id="ARBA00005135"/>
    </source>
</evidence>
<dbReference type="InterPro" id="IPR036412">
    <property type="entry name" value="HAD-like_sf"/>
</dbReference>
<dbReference type="SFLD" id="SFLDG01129">
    <property type="entry name" value="C1.5:_HAD__Beta-PGM__Phosphata"/>
    <property type="match status" value="1"/>
</dbReference>
<dbReference type="InterPro" id="IPR006439">
    <property type="entry name" value="HAD-SF_hydro_IA"/>
</dbReference>
<dbReference type="RefSeq" id="WP_157959377.1">
    <property type="nucleotide sequence ID" value="NZ_LS483254.1"/>
</dbReference>
<accession>A0A2X3K537</accession>
<dbReference type="GO" id="GO:0005737">
    <property type="term" value="C:cytoplasm"/>
    <property type="evidence" value="ECO:0007669"/>
    <property type="project" value="TreeGrafter"/>
</dbReference>
<keyword evidence="12" id="KW-1185">Reference proteome</keyword>
<evidence type="ECO:0000256" key="3">
    <source>
        <dbReference type="ARBA" id="ARBA00012640"/>
    </source>
</evidence>
<comment type="pathway">
    <text evidence="2">Amino-acid biosynthesis; L-serine biosynthesis; L-serine from 3-phospho-D-glycerate: step 3/3.</text>
</comment>
<dbReference type="AlphaFoldDB" id="A0A2X3K537"/>
<proteinExistence type="predicted"/>
<dbReference type="Gene3D" id="3.40.50.1000">
    <property type="entry name" value="HAD superfamily/HAD-like"/>
    <property type="match status" value="1"/>
</dbReference>
<keyword evidence="8" id="KW-0718">Serine biosynthesis</keyword>
<dbReference type="EMBL" id="LS483254">
    <property type="protein sequence ID" value="SQD92377.1"/>
    <property type="molecule type" value="Genomic_DNA"/>
</dbReference>
<evidence type="ECO:0000256" key="1">
    <source>
        <dbReference type="ARBA" id="ARBA00001946"/>
    </source>
</evidence>